<gene>
    <name evidence="1" type="ORF">NCTC9854_03470</name>
</gene>
<evidence type="ECO:0000313" key="1">
    <source>
        <dbReference type="EMBL" id="SUF39121.1"/>
    </source>
</evidence>
<proteinExistence type="predicted"/>
<dbReference type="AlphaFoldDB" id="A0A379QC62"/>
<protein>
    <submittedName>
        <fullName evidence="1">Uncharacterized protein</fullName>
    </submittedName>
</protein>
<name>A0A379QC62_SALER</name>
<dbReference type="EMBL" id="UGWI01000001">
    <property type="protein sequence ID" value="SUF39121.1"/>
    <property type="molecule type" value="Genomic_DNA"/>
</dbReference>
<organism evidence="1 2">
    <name type="scientific">Salmonella enterica</name>
    <name type="common">Salmonella choleraesuis</name>
    <dbReference type="NCBI Taxonomy" id="28901"/>
    <lineage>
        <taxon>Bacteria</taxon>
        <taxon>Pseudomonadati</taxon>
        <taxon>Pseudomonadota</taxon>
        <taxon>Gammaproteobacteria</taxon>
        <taxon>Enterobacterales</taxon>
        <taxon>Enterobacteriaceae</taxon>
        <taxon>Salmonella</taxon>
    </lineage>
</organism>
<evidence type="ECO:0000313" key="2">
    <source>
        <dbReference type="Proteomes" id="UP000254773"/>
    </source>
</evidence>
<accession>A0A379QC62</accession>
<sequence length="111" mass="12744">MKCISVPVSLTAMHRLKYDECIDGDLVEIYFNDEEYNALWDTNVFNAINKLLHINIDDYEDEGIVNIGDLCKTQSLIKKMLLGDSSNQLLKLLLSQVERAISFNTGVFFFF</sequence>
<dbReference type="Proteomes" id="UP000254773">
    <property type="component" value="Unassembled WGS sequence"/>
</dbReference>
<reference evidence="1 2" key="1">
    <citation type="submission" date="2018-06" db="EMBL/GenBank/DDBJ databases">
        <authorList>
            <consortium name="Pathogen Informatics"/>
            <person name="Doyle S."/>
        </authorList>
    </citation>
    <scope>NUCLEOTIDE SEQUENCE [LARGE SCALE GENOMIC DNA]</scope>
    <source>
        <strain evidence="1 2">NCTC9854</strain>
    </source>
</reference>